<accession>A0A4S9UIJ4</accession>
<comment type="caution">
    <text evidence="2">The sequence shown here is derived from an EMBL/GenBank/DDBJ whole genome shotgun (WGS) entry which is preliminary data.</text>
</comment>
<protein>
    <recommendedName>
        <fullName evidence="4">Apple domain-containing protein</fullName>
    </recommendedName>
</protein>
<evidence type="ECO:0008006" key="4">
    <source>
        <dbReference type="Google" id="ProtNLM"/>
    </source>
</evidence>
<sequence>MVCHLMMRSSFTAAALSLSALTQADATTIWATKTVSVCPTQDVVSQNAGIGQTGIVDTTRKITETVYAHPSTVTVTVTEDKFTATKTILVESHVPSSTEYTRAVSNAPAQNIGAASTIVQSSSVKSVPYSFHNTTVVPGVYQNATGPVRFSTSTLASIRTLNATSSELPAVTPIVTYKATGSPVFSQNATISGYSTSAVLSCPAGKGNSTIHMTSTNNGAALAVVYITPLAATVYTTTTVTSTSTIPTKAGFLPIVDTTATVYPGANASDYPALTPDSGLTKRAIEEPASPCTSAVTIFAVQSGAATSTLSQQTVTSTSTSVVTVPYYAACGASNLINKDPVTGMQIDDVAPLANKYSNNNTYLYNWTNAYDCCAKCQEEETCAYSAFSPDLHDESGAKSNTCILTYWDTCNVANNQEQWYARGINQYEYTVSNGNCGFMSRHRSPRCRYVYRDNQVQCDINCDGSYSQHLTYAEWEAAPALGECPLVPA</sequence>
<gene>
    <name evidence="2" type="ORF">D6C90_06422</name>
</gene>
<dbReference type="Proteomes" id="UP000310121">
    <property type="component" value="Unassembled WGS sequence"/>
</dbReference>
<feature type="signal peptide" evidence="1">
    <location>
        <begin position="1"/>
        <end position="26"/>
    </location>
</feature>
<dbReference type="AlphaFoldDB" id="A0A4S9UIJ4"/>
<keyword evidence="1" id="KW-0732">Signal</keyword>
<evidence type="ECO:0000313" key="3">
    <source>
        <dbReference type="Proteomes" id="UP000310121"/>
    </source>
</evidence>
<feature type="chain" id="PRO_5020868516" description="Apple domain-containing protein" evidence="1">
    <location>
        <begin position="27"/>
        <end position="490"/>
    </location>
</feature>
<evidence type="ECO:0000313" key="2">
    <source>
        <dbReference type="EMBL" id="THZ38379.1"/>
    </source>
</evidence>
<organism evidence="2 3">
    <name type="scientific">Aureobasidium pullulans</name>
    <name type="common">Black yeast</name>
    <name type="synonym">Pullularia pullulans</name>
    <dbReference type="NCBI Taxonomy" id="5580"/>
    <lineage>
        <taxon>Eukaryota</taxon>
        <taxon>Fungi</taxon>
        <taxon>Dikarya</taxon>
        <taxon>Ascomycota</taxon>
        <taxon>Pezizomycotina</taxon>
        <taxon>Dothideomycetes</taxon>
        <taxon>Dothideomycetidae</taxon>
        <taxon>Dothideales</taxon>
        <taxon>Saccotheciaceae</taxon>
        <taxon>Aureobasidium</taxon>
    </lineage>
</organism>
<evidence type="ECO:0000256" key="1">
    <source>
        <dbReference type="SAM" id="SignalP"/>
    </source>
</evidence>
<name>A0A4S9UIJ4_AURPU</name>
<dbReference type="EMBL" id="QZBN01000672">
    <property type="protein sequence ID" value="THZ38379.1"/>
    <property type="molecule type" value="Genomic_DNA"/>
</dbReference>
<reference evidence="2 3" key="1">
    <citation type="submission" date="2018-10" db="EMBL/GenBank/DDBJ databases">
        <title>Fifty Aureobasidium pullulans genomes reveal a recombining polyextremotolerant generalist.</title>
        <authorList>
            <person name="Gostincar C."/>
            <person name="Turk M."/>
            <person name="Zajc J."/>
            <person name="Gunde-Cimerman N."/>
        </authorList>
    </citation>
    <scope>NUCLEOTIDE SEQUENCE [LARGE SCALE GENOMIC DNA]</scope>
    <source>
        <strain evidence="2 3">EXF-3844</strain>
    </source>
</reference>
<proteinExistence type="predicted"/>